<proteinExistence type="predicted"/>
<evidence type="ECO:0000313" key="2">
    <source>
        <dbReference type="EMBL" id="KAJ8772140.1"/>
    </source>
</evidence>
<dbReference type="Proteomes" id="UP001159364">
    <property type="component" value="Linkage Group LG02"/>
</dbReference>
<evidence type="ECO:0000256" key="1">
    <source>
        <dbReference type="SAM" id="MobiDB-lite"/>
    </source>
</evidence>
<accession>A0AAV8U269</accession>
<dbReference type="AlphaFoldDB" id="A0AAV8U269"/>
<comment type="caution">
    <text evidence="2">The sequence shown here is derived from an EMBL/GenBank/DDBJ whole genome shotgun (WGS) entry which is preliminary data.</text>
</comment>
<feature type="region of interest" description="Disordered" evidence="1">
    <location>
        <begin position="1"/>
        <end position="26"/>
    </location>
</feature>
<organism evidence="2 3">
    <name type="scientific">Erythroxylum novogranatense</name>
    <dbReference type="NCBI Taxonomy" id="1862640"/>
    <lineage>
        <taxon>Eukaryota</taxon>
        <taxon>Viridiplantae</taxon>
        <taxon>Streptophyta</taxon>
        <taxon>Embryophyta</taxon>
        <taxon>Tracheophyta</taxon>
        <taxon>Spermatophyta</taxon>
        <taxon>Magnoliopsida</taxon>
        <taxon>eudicotyledons</taxon>
        <taxon>Gunneridae</taxon>
        <taxon>Pentapetalae</taxon>
        <taxon>rosids</taxon>
        <taxon>fabids</taxon>
        <taxon>Malpighiales</taxon>
        <taxon>Erythroxylaceae</taxon>
        <taxon>Erythroxylum</taxon>
    </lineage>
</organism>
<gene>
    <name evidence="2" type="ORF">K2173_027317</name>
</gene>
<sequence>MFGGYSSFSPRQGPLRTTSDPSGGLYLIHQTDPTTPSPCFDRVALIHSVPPSSATWESTDDHPAVTLLLKATAPRFSFSGISRVSFSSLAFRWSGFPRGSELKIVLSRTCCINL</sequence>
<dbReference type="EMBL" id="JAIWQS010000002">
    <property type="protein sequence ID" value="KAJ8772140.1"/>
    <property type="molecule type" value="Genomic_DNA"/>
</dbReference>
<keyword evidence="3" id="KW-1185">Reference proteome</keyword>
<feature type="compositionally biased region" description="Polar residues" evidence="1">
    <location>
        <begin position="1"/>
        <end position="21"/>
    </location>
</feature>
<reference evidence="2 3" key="1">
    <citation type="submission" date="2021-09" db="EMBL/GenBank/DDBJ databases">
        <title>Genomic insights and catalytic innovation underlie evolution of tropane alkaloids biosynthesis.</title>
        <authorList>
            <person name="Wang Y.-J."/>
            <person name="Tian T."/>
            <person name="Huang J.-P."/>
            <person name="Huang S.-X."/>
        </authorList>
    </citation>
    <scope>NUCLEOTIDE SEQUENCE [LARGE SCALE GENOMIC DNA]</scope>
    <source>
        <strain evidence="2">KIB-2018</strain>
        <tissue evidence="2">Leaf</tissue>
    </source>
</reference>
<protein>
    <submittedName>
        <fullName evidence="2">Uncharacterized protein</fullName>
    </submittedName>
</protein>
<evidence type="ECO:0000313" key="3">
    <source>
        <dbReference type="Proteomes" id="UP001159364"/>
    </source>
</evidence>
<name>A0AAV8U269_9ROSI</name>